<sequence length="167" mass="17840">MSLIYYKQFAFACLLFLFTMGVTAQNPTRQRTVSGTTSSKTHTVRGTVLDDDQEPLTGATIVVKDDMKSATTADIDGKFTLTNIDPNATLVVSFVGFDSQEVPIKGRSSVQVTMQSTNNVLETIVVTGYESIDKHLFTGAVSTIKGADAMTDGMADISRSLQGKAAG</sequence>
<dbReference type="Gene3D" id="2.60.40.1120">
    <property type="entry name" value="Carboxypeptidase-like, regulatory domain"/>
    <property type="match status" value="1"/>
</dbReference>
<protein>
    <submittedName>
        <fullName evidence="1">TonB-dependent receptor SusC</fullName>
    </submittedName>
</protein>
<gene>
    <name evidence="1" type="ORF">EZS27_022288</name>
</gene>
<dbReference type="InterPro" id="IPR008969">
    <property type="entry name" value="CarboxyPept-like_regulatory"/>
</dbReference>
<dbReference type="SUPFAM" id="SSF49464">
    <property type="entry name" value="Carboxypeptidase regulatory domain-like"/>
    <property type="match status" value="1"/>
</dbReference>
<feature type="non-terminal residue" evidence="1">
    <location>
        <position position="167"/>
    </location>
</feature>
<dbReference type="AlphaFoldDB" id="A0A5J4R3Y0"/>
<name>A0A5J4R3Y0_9ZZZZ</name>
<comment type="caution">
    <text evidence="1">The sequence shown here is derived from an EMBL/GenBank/DDBJ whole genome shotgun (WGS) entry which is preliminary data.</text>
</comment>
<proteinExistence type="predicted"/>
<dbReference type="EMBL" id="SNRY01001743">
    <property type="protein sequence ID" value="KAA6328857.1"/>
    <property type="molecule type" value="Genomic_DNA"/>
</dbReference>
<evidence type="ECO:0000313" key="1">
    <source>
        <dbReference type="EMBL" id="KAA6328857.1"/>
    </source>
</evidence>
<organism evidence="1">
    <name type="scientific">termite gut metagenome</name>
    <dbReference type="NCBI Taxonomy" id="433724"/>
    <lineage>
        <taxon>unclassified sequences</taxon>
        <taxon>metagenomes</taxon>
        <taxon>organismal metagenomes</taxon>
    </lineage>
</organism>
<dbReference type="Pfam" id="PF13715">
    <property type="entry name" value="CarbopepD_reg_2"/>
    <property type="match status" value="1"/>
</dbReference>
<reference evidence="1" key="1">
    <citation type="submission" date="2019-03" db="EMBL/GenBank/DDBJ databases">
        <title>Single cell metagenomics reveals metabolic interactions within the superorganism composed of flagellate Streblomastix strix and complex community of Bacteroidetes bacteria on its surface.</title>
        <authorList>
            <person name="Treitli S.C."/>
            <person name="Kolisko M."/>
            <person name="Husnik F."/>
            <person name="Keeling P."/>
            <person name="Hampl V."/>
        </authorList>
    </citation>
    <scope>NUCLEOTIDE SEQUENCE</scope>
    <source>
        <strain evidence="1">STM</strain>
    </source>
</reference>
<keyword evidence="1" id="KW-0675">Receptor</keyword>
<accession>A0A5J4R3Y0</accession>